<protein>
    <submittedName>
        <fullName evidence="2">Uncharacterized protein</fullName>
    </submittedName>
</protein>
<feature type="region of interest" description="Disordered" evidence="1">
    <location>
        <begin position="65"/>
        <end position="87"/>
    </location>
</feature>
<name>A0A6J4PTM2_9ACTN</name>
<dbReference type="EMBL" id="CADCUT010000174">
    <property type="protein sequence ID" value="CAA9425778.1"/>
    <property type="molecule type" value="Genomic_DNA"/>
</dbReference>
<feature type="compositionally biased region" description="Basic and acidic residues" evidence="1">
    <location>
        <begin position="67"/>
        <end position="87"/>
    </location>
</feature>
<evidence type="ECO:0000313" key="2">
    <source>
        <dbReference type="EMBL" id="CAA9425778.1"/>
    </source>
</evidence>
<reference evidence="2" key="1">
    <citation type="submission" date="2020-02" db="EMBL/GenBank/DDBJ databases">
        <authorList>
            <person name="Meier V. D."/>
        </authorList>
    </citation>
    <scope>NUCLEOTIDE SEQUENCE</scope>
    <source>
        <strain evidence="2">AVDCRST_MAG03</strain>
    </source>
</reference>
<proteinExistence type="predicted"/>
<dbReference type="AlphaFoldDB" id="A0A6J4PTM2"/>
<gene>
    <name evidence="2" type="ORF">AVDCRST_MAG03-2878</name>
</gene>
<sequence>MPAVRASLLAEVLALRAPVVVRGSLRARLQDPVRDHAAPAVSAEQDAPQLVEPVARRGRGYAVLDPGPRRLDQRPRHPGVRHGDRDPLLPRLHHGLLPQPVLAGPVRAHLRDPLVRGVPPPEPPHAVGRLRVEPRGHVGGQVERDLLVGVRAVAVVLDDVPDGPLRPPAPLLRALGFPGRLGCGHPLAVQRLADPVHGRALRADHAEYPADHLHLRLVDHVPVAPPVVAETVVRGVARYQPALPGLLHLPAPAALRDLRPLELRQLVEDAVREFAFGRVVAPVVQRPQPRALLGELLLEQVQVGGFPGEAVPVLGHNQVYPAPGNQVPNPVEAGPLEAGPALPAVLYLRDYLPALAQAVSPQRLLLLPERVPVLPLLLRGNPAVRDRVRHAPAPFVPALILPPEPPHSARERPVTASVRAGGVMGRDSKQRLLEALRVLAFARINGVLRQLLDPLAGLLEPPRRERRPVALAGVRLVAEQAEVRPALLPRDAGKALRDPVHAYPVQLLAVRLVEPGVVLDGEHPAVRVEVREPPVAVADREPRRAPADPHGDYGRCLQRPVRPTRRVQVQDARLLRGFG</sequence>
<accession>A0A6J4PTM2</accession>
<evidence type="ECO:0000256" key="1">
    <source>
        <dbReference type="SAM" id="MobiDB-lite"/>
    </source>
</evidence>
<organism evidence="2">
    <name type="scientific">uncultured Rubrobacteraceae bacterium</name>
    <dbReference type="NCBI Taxonomy" id="349277"/>
    <lineage>
        <taxon>Bacteria</taxon>
        <taxon>Bacillati</taxon>
        <taxon>Actinomycetota</taxon>
        <taxon>Rubrobacteria</taxon>
        <taxon>Rubrobacterales</taxon>
        <taxon>Rubrobacteraceae</taxon>
        <taxon>environmental samples</taxon>
    </lineage>
</organism>